<evidence type="ECO:0000313" key="1">
    <source>
        <dbReference type="EMBL" id="RIH79270.1"/>
    </source>
</evidence>
<dbReference type="InterPro" id="IPR011990">
    <property type="entry name" value="TPR-like_helical_dom_sf"/>
</dbReference>
<evidence type="ECO:0000313" key="2">
    <source>
        <dbReference type="Proteomes" id="UP000266089"/>
    </source>
</evidence>
<dbReference type="Proteomes" id="UP000266089">
    <property type="component" value="Unassembled WGS sequence"/>
</dbReference>
<accession>A0A399E8Z9</accession>
<dbReference type="EMBL" id="QWKX01000007">
    <property type="protein sequence ID" value="RIH79270.1"/>
    <property type="molecule type" value="Genomic_DNA"/>
</dbReference>
<organism evidence="1 2">
    <name type="scientific">Meiothermus taiwanensis</name>
    <dbReference type="NCBI Taxonomy" id="172827"/>
    <lineage>
        <taxon>Bacteria</taxon>
        <taxon>Thermotogati</taxon>
        <taxon>Deinococcota</taxon>
        <taxon>Deinococci</taxon>
        <taxon>Thermales</taxon>
        <taxon>Thermaceae</taxon>
        <taxon>Meiothermus</taxon>
    </lineage>
</organism>
<comment type="caution">
    <text evidence="1">The sequence shown here is derived from an EMBL/GenBank/DDBJ whole genome shotgun (WGS) entry which is preliminary data.</text>
</comment>
<name>A0A399E8Z9_9DEIN</name>
<dbReference type="SUPFAM" id="SSF48452">
    <property type="entry name" value="TPR-like"/>
    <property type="match status" value="1"/>
</dbReference>
<dbReference type="Gene3D" id="1.25.40.10">
    <property type="entry name" value="Tetratricopeptide repeat domain"/>
    <property type="match status" value="2"/>
</dbReference>
<dbReference type="AlphaFoldDB" id="A0A399E8Z9"/>
<proteinExistence type="predicted"/>
<sequence>MHIQGCRPQMHIRYNPCDFVVGCVPLYREETVRSLVLVLMVLWSLALAQNVAAVEKLVDDGKFQEAYEAGLRLGNAEGLVLAAKAASYFAGYLAKDNEKADWFGRAEAAARRAIQADADNAEAYFELARAQGRLSQYRGILESLGLASSIKENLDRALRLNPRHAGARVALALWHHSLISKNVGWLYGANGNQIMPLFNEAIQLEPQTIIHKVELAGVLAAQGKKEEARKQYEAALAIAPKTAADRFDLERARRELAALR</sequence>
<reference evidence="1 2" key="1">
    <citation type="submission" date="2018-08" db="EMBL/GenBank/DDBJ databases">
        <title>Meiothermus cateniformans JCM 15151 genome sequencing project.</title>
        <authorList>
            <person name="Da Costa M.S."/>
            <person name="Albuquerque L."/>
            <person name="Raposo P."/>
            <person name="Froufe H.J.C."/>
            <person name="Barroso C.S."/>
            <person name="Egas C."/>
        </authorList>
    </citation>
    <scope>NUCLEOTIDE SEQUENCE [LARGE SCALE GENOMIC DNA]</scope>
    <source>
        <strain evidence="1 2">JCM 15151</strain>
    </source>
</reference>
<gene>
    <name evidence="1" type="ORF">Mcate_00445</name>
</gene>
<protein>
    <submittedName>
        <fullName evidence="1">TPR repeat protein</fullName>
    </submittedName>
</protein>